<sequence length="222" mass="25196">MSNLRAAIEQFKRLAEEARTSGQMKPVNGEQPKSLNFEYYGIGKRYQGVTLGALEFEGAEYAPVVAFAENIKQRLENGLGLILKGPVGTGKTCAAIAIMRVAIDNKYSAFFISMMSLLDKLMTLRDKEEAYEFEQRLRTTKLLVLDDLGGEYRSKNDFTGSKLMSIIGERYERQLSTIITTNLTIEQLKAEYDERMIDRLRSTNQLVTLGGESLRRAEWREI</sequence>
<dbReference type="GO" id="GO:0006260">
    <property type="term" value="P:DNA replication"/>
    <property type="evidence" value="ECO:0007669"/>
    <property type="project" value="TreeGrafter"/>
</dbReference>
<dbReference type="AlphaFoldDB" id="A0A833C9U9"/>
<dbReference type="InterPro" id="IPR003593">
    <property type="entry name" value="AAA+_ATPase"/>
</dbReference>
<dbReference type="Pfam" id="PF01695">
    <property type="entry name" value="IstB_IS21"/>
    <property type="match status" value="1"/>
</dbReference>
<dbReference type="PANTHER" id="PTHR30050">
    <property type="entry name" value="CHROMOSOMAL REPLICATION INITIATOR PROTEIN DNAA"/>
    <property type="match status" value="1"/>
</dbReference>
<comment type="caution">
    <text evidence="2">The sequence shown here is derived from an EMBL/GenBank/DDBJ whole genome shotgun (WGS) entry which is preliminary data.</text>
</comment>
<name>A0A833C9U9_9FIRM</name>
<dbReference type="PANTHER" id="PTHR30050:SF4">
    <property type="entry name" value="ATP-BINDING PROTEIN RV3427C IN INSERTION SEQUENCE-RELATED"/>
    <property type="match status" value="1"/>
</dbReference>
<dbReference type="GO" id="GO:0005524">
    <property type="term" value="F:ATP binding"/>
    <property type="evidence" value="ECO:0007669"/>
    <property type="project" value="InterPro"/>
</dbReference>
<proteinExistence type="predicted"/>
<protein>
    <submittedName>
        <fullName evidence="2">AAA family ATPase</fullName>
    </submittedName>
</protein>
<dbReference type="EMBL" id="WBKH01000010">
    <property type="protein sequence ID" value="KAB1477192.1"/>
    <property type="molecule type" value="Genomic_DNA"/>
</dbReference>
<organism evidence="2 3">
    <name type="scientific">Veillonella seminalis</name>
    <dbReference type="NCBI Taxonomy" id="1502943"/>
    <lineage>
        <taxon>Bacteria</taxon>
        <taxon>Bacillati</taxon>
        <taxon>Bacillota</taxon>
        <taxon>Negativicutes</taxon>
        <taxon>Veillonellales</taxon>
        <taxon>Veillonellaceae</taxon>
        <taxon>Veillonella</taxon>
    </lineage>
</organism>
<dbReference type="InterPro" id="IPR002611">
    <property type="entry name" value="IstB_ATP-bd"/>
</dbReference>
<dbReference type="InterPro" id="IPR027417">
    <property type="entry name" value="P-loop_NTPase"/>
</dbReference>
<dbReference type="SMART" id="SM00382">
    <property type="entry name" value="AAA"/>
    <property type="match status" value="1"/>
</dbReference>
<dbReference type="SUPFAM" id="SSF52540">
    <property type="entry name" value="P-loop containing nucleoside triphosphate hydrolases"/>
    <property type="match status" value="1"/>
</dbReference>
<evidence type="ECO:0000313" key="3">
    <source>
        <dbReference type="Proteomes" id="UP000434554"/>
    </source>
</evidence>
<evidence type="ECO:0000313" key="2">
    <source>
        <dbReference type="EMBL" id="KAB1477192.1"/>
    </source>
</evidence>
<dbReference type="Proteomes" id="UP000434554">
    <property type="component" value="Unassembled WGS sequence"/>
</dbReference>
<reference evidence="2 3" key="1">
    <citation type="submission" date="2019-09" db="EMBL/GenBank/DDBJ databases">
        <title>Draft genome sequence of 3 type strains from the CCUG.</title>
        <authorList>
            <person name="Pineiro-Iglesias B."/>
            <person name="Tunovic T."/>
            <person name="Unosson C."/>
            <person name="Inganas E."/>
            <person name="Ohlen M."/>
            <person name="Cardew S."/>
            <person name="Jensie-Markopoulos S."/>
            <person name="Salva-Serra F."/>
            <person name="Jaen-Luchoro D."/>
            <person name="Karlsson R."/>
            <person name="Svensson-Stadler L."/>
            <person name="Chun J."/>
            <person name="Moore E."/>
        </authorList>
    </citation>
    <scope>NUCLEOTIDE SEQUENCE [LARGE SCALE GENOMIC DNA]</scope>
    <source>
        <strain evidence="2 3">CCUG 65427</strain>
    </source>
</reference>
<accession>A0A833C9U9</accession>
<evidence type="ECO:0000259" key="1">
    <source>
        <dbReference type="SMART" id="SM00382"/>
    </source>
</evidence>
<gene>
    <name evidence="2" type="ORF">F8R14_09355</name>
</gene>
<dbReference type="Gene3D" id="3.40.50.300">
    <property type="entry name" value="P-loop containing nucleotide triphosphate hydrolases"/>
    <property type="match status" value="1"/>
</dbReference>
<feature type="domain" description="AAA+ ATPase" evidence="1">
    <location>
        <begin position="77"/>
        <end position="212"/>
    </location>
</feature>